<dbReference type="RefSeq" id="WP_338399321.1">
    <property type="nucleotide sequence ID" value="NZ_AP025298.1"/>
</dbReference>
<keyword evidence="1" id="KW-0732">Signal</keyword>
<keyword evidence="3" id="KW-1185">Reference proteome</keyword>
<gene>
    <name evidence="2" type="ORF">PEPS_44300</name>
</gene>
<accession>A0ABM7VMB6</accession>
<feature type="signal peptide" evidence="1">
    <location>
        <begin position="1"/>
        <end position="19"/>
    </location>
</feature>
<proteinExistence type="predicted"/>
<reference evidence="2 3" key="1">
    <citation type="submission" date="2021-12" db="EMBL/GenBank/DDBJ databases">
        <title>Genome sequencing of bacteria with rrn-lacking chromosome and rrn-plasmid.</title>
        <authorList>
            <person name="Anda M."/>
            <person name="Iwasaki W."/>
        </authorList>
    </citation>
    <scope>NUCLEOTIDE SEQUENCE [LARGE SCALE GENOMIC DNA]</scope>
    <source>
        <strain evidence="2 3">NBRC 101262</strain>
        <plasmid evidence="2 3">pPP6</plasmid>
    </source>
</reference>
<evidence type="ECO:0008006" key="4">
    <source>
        <dbReference type="Google" id="ProtNLM"/>
    </source>
</evidence>
<evidence type="ECO:0000256" key="1">
    <source>
        <dbReference type="SAM" id="SignalP"/>
    </source>
</evidence>
<name>A0ABM7VMB6_9BACT</name>
<keyword evidence="2" id="KW-0614">Plasmid</keyword>
<geneLocation type="plasmid" evidence="2 3">
    <name>pPP6</name>
</geneLocation>
<organism evidence="2 3">
    <name type="scientific">Persicobacter psychrovividus</name>
    <dbReference type="NCBI Taxonomy" id="387638"/>
    <lineage>
        <taxon>Bacteria</taxon>
        <taxon>Pseudomonadati</taxon>
        <taxon>Bacteroidota</taxon>
        <taxon>Cytophagia</taxon>
        <taxon>Cytophagales</taxon>
        <taxon>Persicobacteraceae</taxon>
        <taxon>Persicobacter</taxon>
    </lineage>
</organism>
<dbReference type="EMBL" id="AP025298">
    <property type="protein sequence ID" value="BDD02150.1"/>
    <property type="molecule type" value="Genomic_DNA"/>
</dbReference>
<feature type="chain" id="PRO_5045665900" description="Transporter" evidence="1">
    <location>
        <begin position="20"/>
        <end position="251"/>
    </location>
</feature>
<protein>
    <recommendedName>
        <fullName evidence="4">Transporter</fullName>
    </recommendedName>
</protein>
<evidence type="ECO:0000313" key="2">
    <source>
        <dbReference type="EMBL" id="BDD02150.1"/>
    </source>
</evidence>
<sequence>MKKILTILMVAFASLTGYAQEEEKIDASKPTNFYTLMDNQVEFSPGSNQVGYRASIMYSPAEKHLFMGELPILYNTQTKAGGVGDVRFRYFYLSHKDYSKTIGAFGPSIDVFAPTGDAEKGLGTGRFIVSPGLTAGIMVADWIQFFPVLSYMYQSKKINGAPQVRESIPMPDDREMHGMSFQVITPIVFSERFFTMITPIYQLPDFRHGTTNVACEFLAQYKVSEKMQLSGFYKQDQRLGGTARIGLTFFL</sequence>
<dbReference type="Proteomes" id="UP001354989">
    <property type="component" value="Plasmid pPP6"/>
</dbReference>
<evidence type="ECO:0000313" key="3">
    <source>
        <dbReference type="Proteomes" id="UP001354989"/>
    </source>
</evidence>